<organism evidence="2 3">
    <name type="scientific">Tepidiforma flava</name>
    <dbReference type="NCBI Taxonomy" id="3004094"/>
    <lineage>
        <taxon>Bacteria</taxon>
        <taxon>Bacillati</taxon>
        <taxon>Chloroflexota</taxon>
        <taxon>Tepidiformia</taxon>
        <taxon>Tepidiformales</taxon>
        <taxon>Tepidiformaceae</taxon>
        <taxon>Tepidiforma</taxon>
    </lineage>
</organism>
<dbReference type="EMBL" id="CP115149">
    <property type="protein sequence ID" value="WBL35501.1"/>
    <property type="molecule type" value="Genomic_DNA"/>
</dbReference>
<protein>
    <submittedName>
        <fullName evidence="2">Uncharacterized protein</fullName>
    </submittedName>
</protein>
<gene>
    <name evidence="2" type="ORF">O0235_12045</name>
</gene>
<feature type="region of interest" description="Disordered" evidence="1">
    <location>
        <begin position="56"/>
        <end position="115"/>
    </location>
</feature>
<feature type="compositionally biased region" description="Low complexity" evidence="1">
    <location>
        <begin position="67"/>
        <end position="87"/>
    </location>
</feature>
<sequence length="115" mass="11426">MAAPNRRFANERHPLLKIAAAVVALATFASIWTAFSLSYASDSAANADPESFAAVTSIDTASPPTGAVPESAATPSPTPSSSSAAGSAPPPTVAPSTGSQRGSSTAPVQRRSRGS</sequence>
<evidence type="ECO:0000313" key="2">
    <source>
        <dbReference type="EMBL" id="WBL35501.1"/>
    </source>
</evidence>
<keyword evidence="3" id="KW-1185">Reference proteome</keyword>
<reference evidence="2 3" key="1">
    <citation type="journal article" date="2023" name="ISME J.">
        <title>Thermophilic Dehalococcoidia with unusual traits shed light on an unexpected past.</title>
        <authorList>
            <person name="Palmer M."/>
            <person name="Covington J.K."/>
            <person name="Zhou E.M."/>
            <person name="Thomas S.C."/>
            <person name="Habib N."/>
            <person name="Seymour C.O."/>
            <person name="Lai D."/>
            <person name="Johnston J."/>
            <person name="Hashimi A."/>
            <person name="Jiao J.Y."/>
            <person name="Muok A.R."/>
            <person name="Liu L."/>
            <person name="Xian W.D."/>
            <person name="Zhi X.Y."/>
            <person name="Li M.M."/>
            <person name="Silva L.P."/>
            <person name="Bowen B.P."/>
            <person name="Louie K."/>
            <person name="Briegel A."/>
            <person name="Pett-Ridge J."/>
            <person name="Weber P.K."/>
            <person name="Tocheva E.I."/>
            <person name="Woyke T."/>
            <person name="Northen T.R."/>
            <person name="Mayali X."/>
            <person name="Li W.J."/>
            <person name="Hedlund B.P."/>
        </authorList>
    </citation>
    <scope>NUCLEOTIDE SEQUENCE [LARGE SCALE GENOMIC DNA]</scope>
    <source>
        <strain evidence="2 3">YIM 72310</strain>
    </source>
</reference>
<dbReference type="Proteomes" id="UP001212803">
    <property type="component" value="Chromosome"/>
</dbReference>
<proteinExistence type="predicted"/>
<name>A0ABY7M6T8_9CHLR</name>
<evidence type="ECO:0000313" key="3">
    <source>
        <dbReference type="Proteomes" id="UP001212803"/>
    </source>
</evidence>
<accession>A0ABY7M6T8</accession>
<dbReference type="RefSeq" id="WP_270056027.1">
    <property type="nucleotide sequence ID" value="NZ_CP115149.1"/>
</dbReference>
<evidence type="ECO:0000256" key="1">
    <source>
        <dbReference type="SAM" id="MobiDB-lite"/>
    </source>
</evidence>